<keyword evidence="3" id="KW-1185">Reference proteome</keyword>
<accession>A0A1L6MX25</accession>
<name>A0A1L6MX25_9BACT</name>
<feature type="signal peptide" evidence="1">
    <location>
        <begin position="1"/>
        <end position="23"/>
    </location>
</feature>
<dbReference type="KEGG" id="pabo:BCY86_04800"/>
<dbReference type="AlphaFoldDB" id="A0A1L6MX25"/>
<evidence type="ECO:0000313" key="3">
    <source>
        <dbReference type="Proteomes" id="UP000185544"/>
    </source>
</evidence>
<dbReference type="STRING" id="1882918.BCY86_04800"/>
<dbReference type="Proteomes" id="UP000185544">
    <property type="component" value="Chromosome"/>
</dbReference>
<protein>
    <submittedName>
        <fullName evidence="2">Uncharacterized protein</fullName>
    </submittedName>
</protein>
<organism evidence="2 3">
    <name type="scientific">Pajaroellobacter abortibovis</name>
    <dbReference type="NCBI Taxonomy" id="1882918"/>
    <lineage>
        <taxon>Bacteria</taxon>
        <taxon>Pseudomonadati</taxon>
        <taxon>Myxococcota</taxon>
        <taxon>Polyangia</taxon>
        <taxon>Polyangiales</taxon>
        <taxon>Polyangiaceae</taxon>
    </lineage>
</organism>
<dbReference type="RefSeq" id="WP_075276739.1">
    <property type="nucleotide sequence ID" value="NZ_CP016908.1"/>
</dbReference>
<evidence type="ECO:0000313" key="2">
    <source>
        <dbReference type="EMBL" id="APS00072.1"/>
    </source>
</evidence>
<feature type="chain" id="PRO_5012205371" evidence="1">
    <location>
        <begin position="24"/>
        <end position="521"/>
    </location>
</feature>
<reference evidence="2 3" key="1">
    <citation type="submission" date="2016-08" db="EMBL/GenBank/DDBJ databases">
        <title>Identification and validation of antigenic proteins from Pajaroellobacter abortibovis using de-novo genome sequence assembly and reverse vaccinology.</title>
        <authorList>
            <person name="Welly B.T."/>
            <person name="Miller M.R."/>
            <person name="Stott J.L."/>
            <person name="Blanchard M.T."/>
            <person name="Islas-Trejo A.D."/>
            <person name="O'Rourke S.M."/>
            <person name="Young A.E."/>
            <person name="Medrano J.F."/>
            <person name="Van Eenennaam A.L."/>
        </authorList>
    </citation>
    <scope>NUCLEOTIDE SEQUENCE [LARGE SCALE GENOMIC DNA]</scope>
    <source>
        <strain evidence="2 3">BTF92-0548A/99-0131</strain>
    </source>
</reference>
<dbReference type="EMBL" id="CP016908">
    <property type="protein sequence ID" value="APS00072.1"/>
    <property type="molecule type" value="Genomic_DNA"/>
</dbReference>
<evidence type="ECO:0000256" key="1">
    <source>
        <dbReference type="SAM" id="SignalP"/>
    </source>
</evidence>
<proteinExistence type="predicted"/>
<gene>
    <name evidence="2" type="ORF">BCY86_04800</name>
</gene>
<dbReference type="OrthoDB" id="5488036at2"/>
<sequence>MNSFYTIVFLSLSLFLLPLCVEAQGQEPFSTDSSGAPDPLAISPAIAAQIGSDQEPEPFKMDKPRTSFFPPFYVGYQRRAWDANEKLFPFDEQSLYCLLYYRRRSVSHDADVFFPLFWKMREQENHTLVVGPWVSRYVPDAADRWLVPLLFTGSRKEGGYFGIPPFLTFSYWDTSSAFTWSILYFRSRQKQDISSGLFPFYMWGEKGALEEEKKRYLAIPPLLFYSQFDALESSSLTVAGPIIMKSTPNRSYFHVVPLFFHIHGNPKTGGERETHTTLLPLFHTGHTERESLLVLPGYLRHKTPTSDTLITPFYSRAYTRGQSAVLTAMGPILPLYWSHHDTDLASRSYGFFPLFYASSSPTGRDFLTPLVGRFESYGIYQRWWFLPTWIVGRDREGWEANLYPLLYVRRGIAASHTVVVPLFWDYASAKGRTTIGFPGLWRFESVSSQSVTQVVLNTLYLQKRVSGGLDWQFHFLPLFSCGASPQGHWWNMLFGLVGYQKSTQREYLKAFWVPFRISGKE</sequence>
<keyword evidence="1" id="KW-0732">Signal</keyword>